<dbReference type="OrthoDB" id="10033309at2759"/>
<evidence type="ECO:0000256" key="3">
    <source>
        <dbReference type="ARBA" id="ARBA00022490"/>
    </source>
</evidence>
<gene>
    <name evidence="8" type="ORF">RFI_32884</name>
</gene>
<evidence type="ECO:0000256" key="2">
    <source>
        <dbReference type="ARBA" id="ARBA00010156"/>
    </source>
</evidence>
<dbReference type="GO" id="GO:0045505">
    <property type="term" value="F:dynein intermediate chain binding"/>
    <property type="evidence" value="ECO:0007669"/>
    <property type="project" value="TreeGrafter"/>
</dbReference>
<dbReference type="AlphaFoldDB" id="X6LTS4"/>
<dbReference type="SUPFAM" id="SSF54648">
    <property type="entry name" value="DLC"/>
    <property type="match status" value="1"/>
</dbReference>
<sequence length="282" mass="31396">MSSNVKIDNNNYALVCTKQESTTAEEESKESTVTSSLTAFGGSGASPNISAAVDSIQVSATLENGTTSASLNALGPIVLNKDGTISRIKNWAHMTPEEQKKTQRSNHNDKINVERVILYLNIFTNKKRFLYFSVRFYSGFVWDGVVWPATLKGKLKNFLVTSPKTLIKFTPCKYSFSLAVHLKKEKDGEAKMSQDTKKAVVKIADMSTEMQVDAVAFATAGLEKFTIEKDVAAHIKKEFDKKHGPTWHCVVGRNFGSYVTHETKHFIYFYIDQVAILLFKSG</sequence>
<keyword evidence="5" id="KW-0243">Dynein</keyword>
<dbReference type="GO" id="GO:0005874">
    <property type="term" value="C:microtubule"/>
    <property type="evidence" value="ECO:0007669"/>
    <property type="project" value="UniProtKB-KW"/>
</dbReference>
<dbReference type="Pfam" id="PF01221">
    <property type="entry name" value="Dynein_light"/>
    <property type="match status" value="1"/>
</dbReference>
<dbReference type="GO" id="GO:0007017">
    <property type="term" value="P:microtubule-based process"/>
    <property type="evidence" value="ECO:0007669"/>
    <property type="project" value="InterPro"/>
</dbReference>
<keyword evidence="3" id="KW-0963">Cytoplasm</keyword>
<dbReference type="PROSITE" id="PS01239">
    <property type="entry name" value="DYNEIN_LIGHT_1"/>
    <property type="match status" value="1"/>
</dbReference>
<keyword evidence="6" id="KW-0505">Motor protein</keyword>
<evidence type="ECO:0000313" key="9">
    <source>
        <dbReference type="Proteomes" id="UP000023152"/>
    </source>
</evidence>
<comment type="similarity">
    <text evidence="2">Belongs to the dynein light chain family.</text>
</comment>
<protein>
    <submittedName>
        <fullName evidence="8">Outer dynein arm light chain 8</fullName>
    </submittedName>
</protein>
<evidence type="ECO:0000256" key="4">
    <source>
        <dbReference type="ARBA" id="ARBA00022701"/>
    </source>
</evidence>
<keyword evidence="9" id="KW-1185">Reference proteome</keyword>
<organism evidence="8 9">
    <name type="scientific">Reticulomyxa filosa</name>
    <dbReference type="NCBI Taxonomy" id="46433"/>
    <lineage>
        <taxon>Eukaryota</taxon>
        <taxon>Sar</taxon>
        <taxon>Rhizaria</taxon>
        <taxon>Retaria</taxon>
        <taxon>Foraminifera</taxon>
        <taxon>Monothalamids</taxon>
        <taxon>Reticulomyxidae</taxon>
        <taxon>Reticulomyxa</taxon>
    </lineage>
</organism>
<dbReference type="CDD" id="cd21452">
    <property type="entry name" value="DLC-like_DYNLL1_DYNLL2"/>
    <property type="match status" value="1"/>
</dbReference>
<evidence type="ECO:0000313" key="8">
    <source>
        <dbReference type="EMBL" id="ETO04512.1"/>
    </source>
</evidence>
<dbReference type="PANTHER" id="PTHR11886:SF35">
    <property type="entry name" value="DYNEIN LIGHT CHAIN"/>
    <property type="match status" value="1"/>
</dbReference>
<evidence type="ECO:0000256" key="1">
    <source>
        <dbReference type="ARBA" id="ARBA00004245"/>
    </source>
</evidence>
<name>X6LTS4_RETFI</name>
<dbReference type="InterPro" id="IPR037177">
    <property type="entry name" value="DLC_sf"/>
</dbReference>
<dbReference type="Proteomes" id="UP000023152">
    <property type="component" value="Unassembled WGS sequence"/>
</dbReference>
<keyword evidence="4" id="KW-0493">Microtubule</keyword>
<comment type="caution">
    <text evidence="8">The sequence shown here is derived from an EMBL/GenBank/DDBJ whole genome shotgun (WGS) entry which is preliminary data.</text>
</comment>
<evidence type="ECO:0000256" key="6">
    <source>
        <dbReference type="ARBA" id="ARBA00023175"/>
    </source>
</evidence>
<comment type="subcellular location">
    <subcellularLocation>
        <location evidence="1">Cytoplasm</location>
        <location evidence="1">Cytoskeleton</location>
    </subcellularLocation>
</comment>
<dbReference type="FunFam" id="3.30.740.10:FF:000001">
    <property type="entry name" value="Dynein light chain"/>
    <property type="match status" value="1"/>
</dbReference>
<dbReference type="InterPro" id="IPR001372">
    <property type="entry name" value="Dynein_light_chain_typ-1/2"/>
</dbReference>
<dbReference type="Gene3D" id="3.30.740.10">
    <property type="entry name" value="Protein Inhibitor Of Neuronal Nitric Oxide Synthase"/>
    <property type="match status" value="1"/>
</dbReference>
<dbReference type="EMBL" id="ASPP01029269">
    <property type="protein sequence ID" value="ETO04512.1"/>
    <property type="molecule type" value="Genomic_DNA"/>
</dbReference>
<evidence type="ECO:0000256" key="5">
    <source>
        <dbReference type="ARBA" id="ARBA00023017"/>
    </source>
</evidence>
<reference evidence="8 9" key="1">
    <citation type="journal article" date="2013" name="Curr. Biol.">
        <title>The Genome of the Foraminiferan Reticulomyxa filosa.</title>
        <authorList>
            <person name="Glockner G."/>
            <person name="Hulsmann N."/>
            <person name="Schleicher M."/>
            <person name="Noegel A.A."/>
            <person name="Eichinger L."/>
            <person name="Gallinger C."/>
            <person name="Pawlowski J."/>
            <person name="Sierra R."/>
            <person name="Euteneuer U."/>
            <person name="Pillet L."/>
            <person name="Moustafa A."/>
            <person name="Platzer M."/>
            <person name="Groth M."/>
            <person name="Szafranski K."/>
            <person name="Schliwa M."/>
        </authorList>
    </citation>
    <scope>NUCLEOTIDE SEQUENCE [LARGE SCALE GENOMIC DNA]</scope>
</reference>
<proteinExistence type="inferred from homology"/>
<dbReference type="PANTHER" id="PTHR11886">
    <property type="entry name" value="DYNEIN LIGHT CHAIN"/>
    <property type="match status" value="1"/>
</dbReference>
<dbReference type="InterPro" id="IPR019763">
    <property type="entry name" value="Dynein_light_1/2_CS"/>
</dbReference>
<dbReference type="GO" id="GO:0005868">
    <property type="term" value="C:cytoplasmic dynein complex"/>
    <property type="evidence" value="ECO:0007669"/>
    <property type="project" value="TreeGrafter"/>
</dbReference>
<evidence type="ECO:0000256" key="7">
    <source>
        <dbReference type="ARBA" id="ARBA00023212"/>
    </source>
</evidence>
<dbReference type="SMART" id="SM01375">
    <property type="entry name" value="Dynein_light"/>
    <property type="match status" value="1"/>
</dbReference>
<keyword evidence="7" id="KW-0206">Cytoskeleton</keyword>
<accession>X6LTS4</accession>